<dbReference type="EMBL" id="JAPZVP010000009">
    <property type="protein sequence ID" value="MDA1360501.1"/>
    <property type="molecule type" value="Genomic_DNA"/>
</dbReference>
<dbReference type="Pfam" id="PF00005">
    <property type="entry name" value="ABC_tran"/>
    <property type="match status" value="1"/>
</dbReference>
<evidence type="ECO:0000256" key="3">
    <source>
        <dbReference type="ARBA" id="ARBA00022475"/>
    </source>
</evidence>
<feature type="domain" description="ABC transporter" evidence="11">
    <location>
        <begin position="361"/>
        <end position="604"/>
    </location>
</feature>
<dbReference type="SMART" id="SM00382">
    <property type="entry name" value="AAA"/>
    <property type="match status" value="1"/>
</dbReference>
<evidence type="ECO:0000313" key="12">
    <source>
        <dbReference type="EMBL" id="MDA1360501.1"/>
    </source>
</evidence>
<organism evidence="12 13">
    <name type="scientific">Glycomyces luteolus</name>
    <dbReference type="NCBI Taxonomy" id="2670330"/>
    <lineage>
        <taxon>Bacteria</taxon>
        <taxon>Bacillati</taxon>
        <taxon>Actinomycetota</taxon>
        <taxon>Actinomycetes</taxon>
        <taxon>Glycomycetales</taxon>
        <taxon>Glycomycetaceae</taxon>
        <taxon>Glycomyces</taxon>
    </lineage>
</organism>
<dbReference type="GO" id="GO:0005524">
    <property type="term" value="F:ATP binding"/>
    <property type="evidence" value="ECO:0007669"/>
    <property type="project" value="UniProtKB-KW"/>
</dbReference>
<keyword evidence="8 10" id="KW-0472">Membrane</keyword>
<evidence type="ECO:0000256" key="7">
    <source>
        <dbReference type="ARBA" id="ARBA00022989"/>
    </source>
</evidence>
<dbReference type="InterPro" id="IPR027417">
    <property type="entry name" value="P-loop_NTPase"/>
</dbReference>
<keyword evidence="3" id="KW-1003">Cell membrane</keyword>
<evidence type="ECO:0000256" key="1">
    <source>
        <dbReference type="ARBA" id="ARBA00004651"/>
    </source>
</evidence>
<keyword evidence="13" id="KW-1185">Reference proteome</keyword>
<evidence type="ECO:0000256" key="4">
    <source>
        <dbReference type="ARBA" id="ARBA00022692"/>
    </source>
</evidence>
<feature type="transmembrane region" description="Helical" evidence="10">
    <location>
        <begin position="32"/>
        <end position="57"/>
    </location>
</feature>
<feature type="transmembrane region" description="Helical" evidence="10">
    <location>
        <begin position="269"/>
        <end position="288"/>
    </location>
</feature>
<dbReference type="Proteomes" id="UP001146067">
    <property type="component" value="Unassembled WGS sequence"/>
</dbReference>
<proteinExistence type="inferred from homology"/>
<keyword evidence="6 12" id="KW-0067">ATP-binding</keyword>
<sequence>MTPQDAKPVRFEAGRAVLAVVRLLPQISRPRTALFAATTVLVAALPLAMTIATGLLIGAVPDAAEAGPGSPEARHTYVLLGVGVAALLLGRLVNNVHNANAFNLGRELELLLQDRLVAAVARPAGITHLEDDEVLALLRIARQLGGDFIRPERAIRGLAAIAPEFLSAAGASIVLCLFNIWIGLAWLVAWPLIFIAMQNEYTRVGKTAYMRSTEMRESEYMRDLAISAEPAKEIRVWGLMGWLLDRYDRQWNERMAYTNRFQRLRARTAVGVVGALLALTGATALLLAQSGLDGAVGFAALSVYLVALTTMFNFSAFDDTAAFLALGALPVPKVLALESTLTVDERPVTAELPSAAPERTVTFANVAFAYPGSERPVIEGLDLEIEAGTSLAVVGHNGAGKTSLVKLLAGLYEPTGGKITVDGVDLAGVDPAVWRTRLSALFQDFTRYQLTVRDNITLGAPHLADDTDRIWKACEPMGIRDLIDSLPNGLDTVLSSEYEGGTDLSGGQWQRIALARALFAVQAGAKILILDEPAAALDVRAEAELYEQFLDITAGLTTIVISHRFSTVRRADRIVVLDGGKVVEDGSHADLMALGGRYAEAFTLQANRLARTPLA</sequence>
<feature type="transmembrane region" description="Helical" evidence="10">
    <location>
        <begin position="77"/>
        <end position="94"/>
    </location>
</feature>
<dbReference type="SUPFAM" id="SSF90123">
    <property type="entry name" value="ABC transporter transmembrane region"/>
    <property type="match status" value="1"/>
</dbReference>
<evidence type="ECO:0000256" key="10">
    <source>
        <dbReference type="SAM" id="Phobius"/>
    </source>
</evidence>
<dbReference type="GO" id="GO:0005886">
    <property type="term" value="C:plasma membrane"/>
    <property type="evidence" value="ECO:0007669"/>
    <property type="project" value="UniProtKB-SubCell"/>
</dbReference>
<dbReference type="Gene3D" id="1.20.1560.10">
    <property type="entry name" value="ABC transporter type 1, transmembrane domain"/>
    <property type="match status" value="1"/>
</dbReference>
<evidence type="ECO:0000256" key="2">
    <source>
        <dbReference type="ARBA" id="ARBA00022448"/>
    </source>
</evidence>
<accession>A0A9X3P835</accession>
<dbReference type="InterPro" id="IPR039421">
    <property type="entry name" value="Type_1_exporter"/>
</dbReference>
<dbReference type="GO" id="GO:0016887">
    <property type="term" value="F:ATP hydrolysis activity"/>
    <property type="evidence" value="ECO:0007669"/>
    <property type="project" value="InterPro"/>
</dbReference>
<dbReference type="PANTHER" id="PTHR24221:SF654">
    <property type="entry name" value="ATP-BINDING CASSETTE SUB-FAMILY B MEMBER 6"/>
    <property type="match status" value="1"/>
</dbReference>
<dbReference type="PANTHER" id="PTHR24221">
    <property type="entry name" value="ATP-BINDING CASSETTE SUB-FAMILY B"/>
    <property type="match status" value="1"/>
</dbReference>
<comment type="caution">
    <text evidence="12">The sequence shown here is derived from an EMBL/GenBank/DDBJ whole genome shotgun (WGS) entry which is preliminary data.</text>
</comment>
<feature type="transmembrane region" description="Helical" evidence="10">
    <location>
        <begin position="294"/>
        <end position="314"/>
    </location>
</feature>
<evidence type="ECO:0000256" key="9">
    <source>
        <dbReference type="ARBA" id="ARBA00061644"/>
    </source>
</evidence>
<reference evidence="12" key="1">
    <citation type="submission" date="2022-12" db="EMBL/GenBank/DDBJ databases">
        <title>Gycomyces niveus sp.nov.,a novel actinomycete isolated from soil in Shouguan.</title>
        <authorList>
            <person name="Yang X."/>
        </authorList>
    </citation>
    <scope>NUCLEOTIDE SEQUENCE</scope>
    <source>
        <strain evidence="12">NEAU-A15</strain>
    </source>
</reference>
<dbReference type="FunFam" id="3.40.50.300:FF:000299">
    <property type="entry name" value="ABC transporter ATP-binding protein/permease"/>
    <property type="match status" value="1"/>
</dbReference>
<comment type="subcellular location">
    <subcellularLocation>
        <location evidence="1">Cell membrane</location>
        <topology evidence="1">Multi-pass membrane protein</topology>
    </subcellularLocation>
</comment>
<dbReference type="SUPFAM" id="SSF52540">
    <property type="entry name" value="P-loop containing nucleoside triphosphate hydrolases"/>
    <property type="match status" value="1"/>
</dbReference>
<dbReference type="PROSITE" id="PS50893">
    <property type="entry name" value="ABC_TRANSPORTER_2"/>
    <property type="match status" value="1"/>
</dbReference>
<comment type="similarity">
    <text evidence="9">Belongs to the ABC transporter superfamily. Lipid exporter (TC 3.A.1.106) family.</text>
</comment>
<dbReference type="GO" id="GO:0034040">
    <property type="term" value="F:ATPase-coupled lipid transmembrane transporter activity"/>
    <property type="evidence" value="ECO:0007669"/>
    <property type="project" value="TreeGrafter"/>
</dbReference>
<protein>
    <submittedName>
        <fullName evidence="12">ABC transporter ATP-binding protein</fullName>
    </submittedName>
</protein>
<evidence type="ECO:0000313" key="13">
    <source>
        <dbReference type="Proteomes" id="UP001146067"/>
    </source>
</evidence>
<dbReference type="InterPro" id="IPR036640">
    <property type="entry name" value="ABC1_TM_sf"/>
</dbReference>
<evidence type="ECO:0000256" key="5">
    <source>
        <dbReference type="ARBA" id="ARBA00022741"/>
    </source>
</evidence>
<feature type="transmembrane region" description="Helical" evidence="10">
    <location>
        <begin position="180"/>
        <end position="197"/>
    </location>
</feature>
<dbReference type="RefSeq" id="WP_270110444.1">
    <property type="nucleotide sequence ID" value="NZ_JAPZVP010000009.1"/>
</dbReference>
<name>A0A9X3P835_9ACTN</name>
<evidence type="ECO:0000259" key="11">
    <source>
        <dbReference type="PROSITE" id="PS50893"/>
    </source>
</evidence>
<keyword evidence="2" id="KW-0813">Transport</keyword>
<keyword evidence="4 10" id="KW-0812">Transmembrane</keyword>
<evidence type="ECO:0000256" key="6">
    <source>
        <dbReference type="ARBA" id="ARBA00022840"/>
    </source>
</evidence>
<dbReference type="AlphaFoldDB" id="A0A9X3P835"/>
<keyword evidence="7 10" id="KW-1133">Transmembrane helix</keyword>
<keyword evidence="5" id="KW-0547">Nucleotide-binding</keyword>
<dbReference type="InterPro" id="IPR003439">
    <property type="entry name" value="ABC_transporter-like_ATP-bd"/>
</dbReference>
<dbReference type="PROSITE" id="PS00211">
    <property type="entry name" value="ABC_TRANSPORTER_1"/>
    <property type="match status" value="1"/>
</dbReference>
<dbReference type="Gene3D" id="3.40.50.300">
    <property type="entry name" value="P-loop containing nucleotide triphosphate hydrolases"/>
    <property type="match status" value="1"/>
</dbReference>
<evidence type="ECO:0000256" key="8">
    <source>
        <dbReference type="ARBA" id="ARBA00023136"/>
    </source>
</evidence>
<gene>
    <name evidence="12" type="ORF">O1R50_12760</name>
</gene>
<dbReference type="InterPro" id="IPR017871">
    <property type="entry name" value="ABC_transporter-like_CS"/>
</dbReference>
<dbReference type="InterPro" id="IPR003593">
    <property type="entry name" value="AAA+_ATPase"/>
</dbReference>